<dbReference type="GO" id="GO:0015031">
    <property type="term" value="P:protein transport"/>
    <property type="evidence" value="ECO:0007669"/>
    <property type="project" value="UniProtKB-KW"/>
</dbReference>
<keyword evidence="2" id="KW-0813">Transport</keyword>
<evidence type="ECO:0000313" key="6">
    <source>
        <dbReference type="EMBL" id="RKO83701.1"/>
    </source>
</evidence>
<dbReference type="GO" id="GO:0000145">
    <property type="term" value="C:exocyst"/>
    <property type="evidence" value="ECO:0007669"/>
    <property type="project" value="InterPro"/>
</dbReference>
<dbReference type="SUPFAM" id="SSF74788">
    <property type="entry name" value="Cullin repeat-like"/>
    <property type="match status" value="1"/>
</dbReference>
<dbReference type="Gene3D" id="1.20.58.1220">
    <property type="entry name" value="Exo84p, C-terminal helical domain"/>
    <property type="match status" value="1"/>
</dbReference>
<dbReference type="InterPro" id="IPR033961">
    <property type="entry name" value="Exo84"/>
</dbReference>
<dbReference type="InterPro" id="IPR032403">
    <property type="entry name" value="Exo84_C"/>
</dbReference>
<dbReference type="Gene3D" id="1.20.58.1210">
    <property type="entry name" value="Exo84p, N-terminal helical domain"/>
    <property type="match status" value="1"/>
</dbReference>
<dbReference type="AlphaFoldDB" id="A0A4P9VVL7"/>
<dbReference type="Proteomes" id="UP000269721">
    <property type="component" value="Unassembled WGS sequence"/>
</dbReference>
<evidence type="ECO:0000313" key="7">
    <source>
        <dbReference type="Proteomes" id="UP000269721"/>
    </source>
</evidence>
<evidence type="ECO:0000256" key="1">
    <source>
        <dbReference type="ARBA" id="ARBA00007210"/>
    </source>
</evidence>
<sequence length="445" mass="49926">MLTLRRLLSTSDLAAVKQNITSEPARQEVMPELFMATKEKAAPLKDELTFSDVKYLTELPDELDVLIAHRDFDQAVALIERARKILESVTAETPRVVLIRASIEERMSKLSHLVSLSLANPVSNKRQVQANIDRLLRLGLGDQARDFFLTARSAIIRHRVRILKIDGDIVVYISDLAEVIFRLIRNTCDWYGGSFRDTTMASGFMKWVRSEIEYFAGIFRRQVFDSKQSFTVIADCLQNTMDHFRQLRDVGLDLSFVLDKLFYADIVASIEAHAEGCEEAISRAIAADKFVAVGKNGDGAKRPQGASVPENDIPPRVSQSVHDLYAILMDFGADMGLLMSIMLYGKIVWCLTNFFATIGLISRQANLLGTGKERVKGRVAERVNQNCFSSIHLGMIQAGVILADAVFVVDDLLPKVASQLAARFERPIPELEDQRIQLHNLLDRD</sequence>
<dbReference type="OrthoDB" id="642193at2759"/>
<proteinExistence type="inferred from homology"/>
<accession>A0A4P9VVL7</accession>
<gene>
    <name evidence="6" type="ORF">BDK51DRAFT_34770</name>
</gene>
<dbReference type="PANTHER" id="PTHR21426:SF12">
    <property type="entry name" value="EXOCYST COMPLEX COMPONENT 8"/>
    <property type="match status" value="1"/>
</dbReference>
<dbReference type="InterPro" id="IPR016159">
    <property type="entry name" value="Cullin_repeat-like_dom_sf"/>
</dbReference>
<evidence type="ECO:0000256" key="2">
    <source>
        <dbReference type="ARBA" id="ARBA00022448"/>
    </source>
</evidence>
<keyword evidence="7" id="KW-1185">Reference proteome</keyword>
<dbReference type="GO" id="GO:0006887">
    <property type="term" value="P:exocytosis"/>
    <property type="evidence" value="ECO:0007669"/>
    <property type="project" value="UniProtKB-KW"/>
</dbReference>
<protein>
    <submittedName>
        <fullName evidence="6">Cullin repeat-like-containing domain protein</fullName>
    </submittedName>
</protein>
<name>A0A4P9VVL7_9FUNG</name>
<comment type="similarity">
    <text evidence="1">Belongs to the EXO84 family.</text>
</comment>
<dbReference type="InterPro" id="IPR042561">
    <property type="entry name" value="Exo84_C_1"/>
</dbReference>
<dbReference type="EMBL" id="ML000934">
    <property type="protein sequence ID" value="RKO83701.1"/>
    <property type="molecule type" value="Genomic_DNA"/>
</dbReference>
<organism evidence="6 7">
    <name type="scientific">Blyttiomyces helicus</name>
    <dbReference type="NCBI Taxonomy" id="388810"/>
    <lineage>
        <taxon>Eukaryota</taxon>
        <taxon>Fungi</taxon>
        <taxon>Fungi incertae sedis</taxon>
        <taxon>Chytridiomycota</taxon>
        <taxon>Chytridiomycota incertae sedis</taxon>
        <taxon>Chytridiomycetes</taxon>
        <taxon>Chytridiomycetes incertae sedis</taxon>
        <taxon>Blyttiomyces</taxon>
    </lineage>
</organism>
<evidence type="ECO:0000259" key="5">
    <source>
        <dbReference type="Pfam" id="PF16528"/>
    </source>
</evidence>
<feature type="domain" description="Exocyst component Exo84 C-terminal" evidence="5">
    <location>
        <begin position="55"/>
        <end position="254"/>
    </location>
</feature>
<feature type="non-terminal residue" evidence="6">
    <location>
        <position position="445"/>
    </location>
</feature>
<reference evidence="7" key="1">
    <citation type="journal article" date="2018" name="Nat. Microbiol.">
        <title>Leveraging single-cell genomics to expand the fungal tree of life.</title>
        <authorList>
            <person name="Ahrendt S.R."/>
            <person name="Quandt C.A."/>
            <person name="Ciobanu D."/>
            <person name="Clum A."/>
            <person name="Salamov A."/>
            <person name="Andreopoulos B."/>
            <person name="Cheng J.F."/>
            <person name="Woyke T."/>
            <person name="Pelin A."/>
            <person name="Henrissat B."/>
            <person name="Reynolds N.K."/>
            <person name="Benny G.L."/>
            <person name="Smith M.E."/>
            <person name="James T.Y."/>
            <person name="Grigoriev I.V."/>
        </authorList>
    </citation>
    <scope>NUCLEOTIDE SEQUENCE [LARGE SCALE GENOMIC DNA]</scope>
</reference>
<evidence type="ECO:0000256" key="4">
    <source>
        <dbReference type="ARBA" id="ARBA00022927"/>
    </source>
</evidence>
<dbReference type="GO" id="GO:0006893">
    <property type="term" value="P:Golgi to plasma membrane transport"/>
    <property type="evidence" value="ECO:0007669"/>
    <property type="project" value="TreeGrafter"/>
</dbReference>
<keyword evidence="4" id="KW-0653">Protein transport</keyword>
<keyword evidence="3" id="KW-0268">Exocytosis</keyword>
<evidence type="ECO:0000256" key="3">
    <source>
        <dbReference type="ARBA" id="ARBA00022483"/>
    </source>
</evidence>
<dbReference type="Pfam" id="PF16528">
    <property type="entry name" value="Exo84_C"/>
    <property type="match status" value="1"/>
</dbReference>
<dbReference type="InterPro" id="IPR042560">
    <property type="entry name" value="Exo84_C_2"/>
</dbReference>
<dbReference type="PANTHER" id="PTHR21426">
    <property type="entry name" value="EXOCYST COMPLEX COMPONENT 8"/>
    <property type="match status" value="1"/>
</dbReference>